<dbReference type="OrthoDB" id="9951722at2"/>
<evidence type="ECO:0000313" key="1">
    <source>
        <dbReference type="EMBL" id="AFZ55522.1"/>
    </source>
</evidence>
<organism evidence="1 2">
    <name type="scientific">Cyanobacterium aponinum (strain PCC 10605)</name>
    <dbReference type="NCBI Taxonomy" id="755178"/>
    <lineage>
        <taxon>Bacteria</taxon>
        <taxon>Bacillati</taxon>
        <taxon>Cyanobacteriota</taxon>
        <taxon>Cyanophyceae</taxon>
        <taxon>Oscillatoriophycideae</taxon>
        <taxon>Chroococcales</taxon>
        <taxon>Geminocystaceae</taxon>
        <taxon>Cyanobacterium</taxon>
    </lineage>
</organism>
<reference evidence="2" key="1">
    <citation type="journal article" date="2013" name="Proc. Natl. Acad. Sci. U.S.A.">
        <title>Improving the coverage of the cyanobacterial phylum using diversity-driven genome sequencing.</title>
        <authorList>
            <person name="Shih P.M."/>
            <person name="Wu D."/>
            <person name="Latifi A."/>
            <person name="Axen S.D."/>
            <person name="Fewer D.P."/>
            <person name="Talla E."/>
            <person name="Calteau A."/>
            <person name="Cai F."/>
            <person name="Tandeau de Marsac N."/>
            <person name="Rippka R."/>
            <person name="Herdman M."/>
            <person name="Sivonen K."/>
            <person name="Coursin T."/>
            <person name="Laurent T."/>
            <person name="Goodwin L."/>
            <person name="Nolan M."/>
            <person name="Davenport K.W."/>
            <person name="Han C.S."/>
            <person name="Rubin E.M."/>
            <person name="Eisen J.A."/>
            <person name="Woyke T."/>
            <person name="Gugger M."/>
            <person name="Kerfeld C.A."/>
        </authorList>
    </citation>
    <scope>NUCLEOTIDE SEQUENCE [LARGE SCALE GENOMIC DNA]</scope>
    <source>
        <strain evidence="2">PCC 10605</strain>
        <plasmid evidence="2">Plasmid pCYAN10605.01</plasmid>
    </source>
</reference>
<dbReference type="RefSeq" id="WP_015221240.1">
    <property type="nucleotide sequence ID" value="NC_019777.1"/>
</dbReference>
<evidence type="ECO:0000313" key="2">
    <source>
        <dbReference type="Proteomes" id="UP000010480"/>
    </source>
</evidence>
<geneLocation type="plasmid" evidence="1 2">
    <name>pCYAN10605.01</name>
</geneLocation>
<dbReference type="KEGG" id="can:Cyan10605_3487"/>
<dbReference type="Proteomes" id="UP000010480">
    <property type="component" value="Plasmid pCYAN10605.01"/>
</dbReference>
<keyword evidence="1" id="KW-0614">Plasmid</keyword>
<gene>
    <name evidence="1" type="ordered locus">Cyan10605_3487</name>
</gene>
<dbReference type="HOGENOM" id="CLU_2301143_0_0_3"/>
<dbReference type="EMBL" id="CP003948">
    <property type="protein sequence ID" value="AFZ55522.1"/>
    <property type="molecule type" value="Genomic_DNA"/>
</dbReference>
<name>K9Z9X6_CYAAP</name>
<protein>
    <submittedName>
        <fullName evidence="1">Uncharacterized protein</fullName>
    </submittedName>
</protein>
<proteinExistence type="predicted"/>
<sequence>MLNQDILGTKELFAESTQVVVKEEKVKMKSISNEEQEKDKSHPILIIGSNNVVGKNVFLINTGSDQETIQEALQIFPPEILDKFMFGLGTEIQKKSSEIN</sequence>
<dbReference type="AlphaFoldDB" id="K9Z9X6"/>
<keyword evidence="2" id="KW-1185">Reference proteome</keyword>
<accession>K9Z9X6</accession>